<dbReference type="InterPro" id="IPR005674">
    <property type="entry name" value="CocE/Ser_esterase"/>
</dbReference>
<dbReference type="Gene3D" id="1.10.3020.10">
    <property type="entry name" value="alpha-amino acid ester hydrolase ( Helical cap domain)"/>
    <property type="match status" value="1"/>
</dbReference>
<dbReference type="Pfam" id="PF08530">
    <property type="entry name" value="PepX_C"/>
    <property type="match status" value="1"/>
</dbReference>
<reference evidence="4 5" key="1">
    <citation type="submission" date="2018-06" db="EMBL/GenBank/DDBJ databases">
        <title>Sphaerisporangium craniellae sp. nov., isolated from a marine sponge in the South China Sea.</title>
        <authorList>
            <person name="Li L."/>
        </authorList>
    </citation>
    <scope>NUCLEOTIDE SEQUENCE [LARGE SCALE GENOMIC DNA]</scope>
    <source>
        <strain evidence="4 5">LHW63015</strain>
    </source>
</reference>
<keyword evidence="5" id="KW-1185">Reference proteome</keyword>
<dbReference type="SUPFAM" id="SSF53474">
    <property type="entry name" value="alpha/beta-Hydrolases"/>
    <property type="match status" value="1"/>
</dbReference>
<dbReference type="SUPFAM" id="SSF49785">
    <property type="entry name" value="Galactose-binding domain-like"/>
    <property type="match status" value="1"/>
</dbReference>
<dbReference type="InterPro" id="IPR013736">
    <property type="entry name" value="Xaa-Pro_dipept_C"/>
</dbReference>
<dbReference type="Proteomes" id="UP000253303">
    <property type="component" value="Unassembled WGS sequence"/>
</dbReference>
<dbReference type="GO" id="GO:0008239">
    <property type="term" value="F:dipeptidyl-peptidase activity"/>
    <property type="evidence" value="ECO:0007669"/>
    <property type="project" value="InterPro"/>
</dbReference>
<dbReference type="AlphaFoldDB" id="A0A366LKN1"/>
<dbReference type="InterPro" id="IPR000383">
    <property type="entry name" value="Xaa-Pro-like_dom"/>
</dbReference>
<keyword evidence="1" id="KW-0378">Hydrolase</keyword>
<dbReference type="SMART" id="SM00939">
    <property type="entry name" value="PepX_C"/>
    <property type="match status" value="1"/>
</dbReference>
<evidence type="ECO:0000313" key="4">
    <source>
        <dbReference type="EMBL" id="RBQ13989.1"/>
    </source>
</evidence>
<dbReference type="Gene3D" id="2.60.120.260">
    <property type="entry name" value="Galactose-binding domain-like"/>
    <property type="match status" value="1"/>
</dbReference>
<feature type="domain" description="Xaa-Pro dipeptidyl-peptidase C-terminal" evidence="3">
    <location>
        <begin position="334"/>
        <end position="566"/>
    </location>
</feature>
<evidence type="ECO:0000256" key="1">
    <source>
        <dbReference type="ARBA" id="ARBA00022801"/>
    </source>
</evidence>
<comment type="caution">
    <text evidence="4">The sequence shown here is derived from an EMBL/GenBank/DDBJ whole genome shotgun (WGS) entry which is preliminary data.</text>
</comment>
<feature type="region of interest" description="Disordered" evidence="2">
    <location>
        <begin position="368"/>
        <end position="401"/>
    </location>
</feature>
<dbReference type="InterPro" id="IPR029058">
    <property type="entry name" value="AB_hydrolase_fold"/>
</dbReference>
<gene>
    <name evidence="4" type="ORF">DP939_43215</name>
</gene>
<evidence type="ECO:0000313" key="5">
    <source>
        <dbReference type="Proteomes" id="UP000253303"/>
    </source>
</evidence>
<sequence length="577" mass="62767">MRGADGVPGSLVGDVHPAHANKEPSAMTLLSRLLSLRPAVRHPVRVRRNVPIPAADGVRLMATHYYPAGVQTPPLVLMRTPYGRGRLVDALPRLLAERGYQVLCQSLRGTAGSQGRFDGFVIDPADADGTLTWLRSQPWFGGVLATWGASYLGYAQWELAARQIPEWKIAVIQDAPSAFAGGFMYPGGAFALGNALGWVQLVDTMFRSDNSMLRQLLAVFGASRRLHRAVLTLPLTDADRALTGHRVSWYQEWLTNPPGSESGQEYWARMDQRGNTERMPPIVYLQGGWYDFFLPGMIEDHARLLAAGRSVRLLIGPWSHGKGLNTRAALRDALTALDAALAGRQAPTGVRVFITGAKQWRDLPGWPPAHRPTPWHLHPGGGLSREQAAPGAPPSHYRYDPTDPTPTVGGTIVGFSAGPADNRAIEARSDVLTFTTAPLTSDVEVIGPVRVRLYARASLPHVDYTARLCAVDPRGRSVNLCDGIIRLPAPGTGQEKTEGVRTVDITLWPVAHRFARGHRIRLQVAGGAHPRYGRNPGTGRPLAAERELRASDNEILHDPDHPSAIWLPVSSAFSQAS</sequence>
<protein>
    <submittedName>
        <fullName evidence="4">X-Pro dipeptidyl-peptidase</fullName>
    </submittedName>
</protein>
<evidence type="ECO:0000259" key="3">
    <source>
        <dbReference type="SMART" id="SM00939"/>
    </source>
</evidence>
<proteinExistence type="predicted"/>
<dbReference type="InterPro" id="IPR008979">
    <property type="entry name" value="Galactose-bd-like_sf"/>
</dbReference>
<accession>A0A366LKN1</accession>
<dbReference type="NCBIfam" id="TIGR00976">
    <property type="entry name" value="CocE_NonD"/>
    <property type="match status" value="1"/>
</dbReference>
<dbReference type="EMBL" id="QMEY01000041">
    <property type="protein sequence ID" value="RBQ13989.1"/>
    <property type="molecule type" value="Genomic_DNA"/>
</dbReference>
<evidence type="ECO:0000256" key="2">
    <source>
        <dbReference type="SAM" id="MobiDB-lite"/>
    </source>
</evidence>
<name>A0A366LKN1_9ACTN</name>
<organism evidence="4 5">
    <name type="scientific">Spongiactinospora rosea</name>
    <dbReference type="NCBI Taxonomy" id="2248750"/>
    <lineage>
        <taxon>Bacteria</taxon>
        <taxon>Bacillati</taxon>
        <taxon>Actinomycetota</taxon>
        <taxon>Actinomycetes</taxon>
        <taxon>Streptosporangiales</taxon>
        <taxon>Streptosporangiaceae</taxon>
        <taxon>Spongiactinospora</taxon>
    </lineage>
</organism>
<dbReference type="Gene3D" id="3.40.50.1820">
    <property type="entry name" value="alpha/beta hydrolase"/>
    <property type="match status" value="1"/>
</dbReference>
<dbReference type="Pfam" id="PF02129">
    <property type="entry name" value="Peptidase_S15"/>
    <property type="match status" value="1"/>
</dbReference>